<evidence type="ECO:0000256" key="7">
    <source>
        <dbReference type="SAM" id="MobiDB-lite"/>
    </source>
</evidence>
<dbReference type="EMBL" id="JBFNXQ010000002">
    <property type="protein sequence ID" value="MEX5716982.1"/>
    <property type="molecule type" value="Genomic_DNA"/>
</dbReference>
<evidence type="ECO:0000259" key="9">
    <source>
        <dbReference type="PROSITE" id="PS50011"/>
    </source>
</evidence>
<dbReference type="EC" id="2.7.11.1" evidence="1"/>
<organism evidence="10 11">
    <name type="scientific">Geodermatophilus maliterrae</name>
    <dbReference type="NCBI Taxonomy" id="3162531"/>
    <lineage>
        <taxon>Bacteria</taxon>
        <taxon>Bacillati</taxon>
        <taxon>Actinomycetota</taxon>
        <taxon>Actinomycetes</taxon>
        <taxon>Geodermatophilales</taxon>
        <taxon>Geodermatophilaceae</taxon>
        <taxon>Geodermatophilus</taxon>
    </lineage>
</organism>
<dbReference type="PROSITE" id="PS50011">
    <property type="entry name" value="PROTEIN_KINASE_DOM"/>
    <property type="match status" value="1"/>
</dbReference>
<keyword evidence="6" id="KW-0067">ATP-binding</keyword>
<gene>
    <name evidence="10" type="ORF">ABQ292_01205</name>
</gene>
<evidence type="ECO:0000256" key="6">
    <source>
        <dbReference type="ARBA" id="ARBA00022840"/>
    </source>
</evidence>
<feature type="domain" description="Protein kinase" evidence="9">
    <location>
        <begin position="1"/>
        <end position="200"/>
    </location>
</feature>
<dbReference type="SUPFAM" id="SSF56112">
    <property type="entry name" value="Protein kinase-like (PK-like)"/>
    <property type="match status" value="1"/>
</dbReference>
<evidence type="ECO:0000256" key="4">
    <source>
        <dbReference type="ARBA" id="ARBA00022741"/>
    </source>
</evidence>
<dbReference type="PANTHER" id="PTHR43289">
    <property type="entry name" value="MITOGEN-ACTIVATED PROTEIN KINASE KINASE KINASE 20-RELATED"/>
    <property type="match status" value="1"/>
</dbReference>
<evidence type="ECO:0000313" key="10">
    <source>
        <dbReference type="EMBL" id="MEX5716982.1"/>
    </source>
</evidence>
<keyword evidence="8" id="KW-1133">Transmembrane helix</keyword>
<evidence type="ECO:0000256" key="3">
    <source>
        <dbReference type="ARBA" id="ARBA00022679"/>
    </source>
</evidence>
<dbReference type="PROSITE" id="PS00108">
    <property type="entry name" value="PROTEIN_KINASE_ST"/>
    <property type="match status" value="1"/>
</dbReference>
<evidence type="ECO:0000256" key="5">
    <source>
        <dbReference type="ARBA" id="ARBA00022777"/>
    </source>
</evidence>
<dbReference type="PANTHER" id="PTHR43289:SF6">
    <property type="entry name" value="SERINE_THREONINE-PROTEIN KINASE NEKL-3"/>
    <property type="match status" value="1"/>
</dbReference>
<keyword evidence="2" id="KW-0723">Serine/threonine-protein kinase</keyword>
<feature type="region of interest" description="Disordered" evidence="7">
    <location>
        <begin position="183"/>
        <end position="282"/>
    </location>
</feature>
<feature type="compositionally biased region" description="Basic and acidic residues" evidence="7">
    <location>
        <begin position="212"/>
        <end position="221"/>
    </location>
</feature>
<feature type="region of interest" description="Disordered" evidence="7">
    <location>
        <begin position="329"/>
        <end position="350"/>
    </location>
</feature>
<dbReference type="RefSeq" id="WP_369202399.1">
    <property type="nucleotide sequence ID" value="NZ_JBFNXQ010000002.1"/>
</dbReference>
<keyword evidence="4" id="KW-0547">Nucleotide-binding</keyword>
<proteinExistence type="predicted"/>
<dbReference type="InterPro" id="IPR011009">
    <property type="entry name" value="Kinase-like_dom_sf"/>
</dbReference>
<comment type="caution">
    <text evidence="10">The sequence shown here is derived from an EMBL/GenBank/DDBJ whole genome shotgun (WGS) entry which is preliminary data.</text>
</comment>
<reference evidence="10 11" key="1">
    <citation type="submission" date="2024-06" db="EMBL/GenBank/DDBJ databases">
        <title>Draft genome sequence of Geodermatophilus badlandi, a novel member of the Geodermatophilaceae isolated from badland sedimentary rocks in the Red desert, Wyoming, USA.</title>
        <authorList>
            <person name="Ben Tekaya S."/>
            <person name="Nouioui I."/>
            <person name="Flores G.M."/>
            <person name="Shaal M.N."/>
            <person name="Bredoire F."/>
            <person name="Basile F."/>
            <person name="Van Diepen L."/>
            <person name="Ward N.L."/>
        </authorList>
    </citation>
    <scope>NUCLEOTIDE SEQUENCE [LARGE SCALE GENOMIC DNA]</scope>
    <source>
        <strain evidence="10 11">WL48A</strain>
    </source>
</reference>
<feature type="transmembrane region" description="Helical" evidence="8">
    <location>
        <begin position="143"/>
        <end position="162"/>
    </location>
</feature>
<name>A0ABV3X9A0_9ACTN</name>
<dbReference type="InterPro" id="IPR000719">
    <property type="entry name" value="Prot_kinase_dom"/>
</dbReference>
<keyword evidence="11" id="KW-1185">Reference proteome</keyword>
<feature type="region of interest" description="Disordered" evidence="7">
    <location>
        <begin position="1"/>
        <end position="25"/>
    </location>
</feature>
<evidence type="ECO:0000256" key="2">
    <source>
        <dbReference type="ARBA" id="ARBA00022527"/>
    </source>
</evidence>
<protein>
    <recommendedName>
        <fullName evidence="1">non-specific serine/threonine protein kinase</fullName>
        <ecNumber evidence="1">2.7.11.1</ecNumber>
    </recommendedName>
</protein>
<dbReference type="Proteomes" id="UP001560045">
    <property type="component" value="Unassembled WGS sequence"/>
</dbReference>
<dbReference type="Gene3D" id="1.10.510.10">
    <property type="entry name" value="Transferase(Phosphotransferase) domain 1"/>
    <property type="match status" value="1"/>
</dbReference>
<keyword evidence="5 10" id="KW-0418">Kinase</keyword>
<keyword evidence="3" id="KW-0808">Transferase</keyword>
<feature type="compositionally biased region" description="Low complexity" evidence="7">
    <location>
        <begin position="255"/>
        <end position="265"/>
    </location>
</feature>
<evidence type="ECO:0000256" key="8">
    <source>
        <dbReference type="SAM" id="Phobius"/>
    </source>
</evidence>
<evidence type="ECO:0000313" key="11">
    <source>
        <dbReference type="Proteomes" id="UP001560045"/>
    </source>
</evidence>
<accession>A0ABV3X9A0</accession>
<keyword evidence="8" id="KW-0812">Transmembrane</keyword>
<feature type="compositionally biased region" description="Basic residues" evidence="7">
    <location>
        <begin position="183"/>
        <end position="192"/>
    </location>
</feature>
<dbReference type="SMART" id="SM00220">
    <property type="entry name" value="S_TKc"/>
    <property type="match status" value="1"/>
</dbReference>
<dbReference type="InterPro" id="IPR008271">
    <property type="entry name" value="Ser/Thr_kinase_AS"/>
</dbReference>
<dbReference type="GO" id="GO:0016301">
    <property type="term" value="F:kinase activity"/>
    <property type="evidence" value="ECO:0007669"/>
    <property type="project" value="UniProtKB-KW"/>
</dbReference>
<dbReference type="Pfam" id="PF00069">
    <property type="entry name" value="Pkinase"/>
    <property type="match status" value="1"/>
</dbReference>
<keyword evidence="8" id="KW-0472">Membrane</keyword>
<sequence>MADDGPAGGRHRHRPGPPDDGEPDLPRVLAVLTQVAQALDHAHRLDVVHRDVKPANVLLRTADPVDAALGDFGIAQFLDEAAPLAPRGRVAGSVPYASPEVLRAHRLTPATDVYSLTCTPALDVDERQRPPVHRRMSGNGVPYGGILLTALVTLFGVALNAFNPGQAFEIVLNMSALGARRGPRAGRLHRRPPGGGQPAAGWQHRVAPARGHLTDRTDRPNRRGSRRGSRRGTPAPPGAGGVAARTQRRGRRPRASASVPRPAAGCHTRPLLGAWPSSGPTDEAELLRRWPTVAGADDVLLAAGVSRPAQPSEAPGVVGSVGRVAHPTVRARSAPATGDALHPSPERSGP</sequence>
<evidence type="ECO:0000256" key="1">
    <source>
        <dbReference type="ARBA" id="ARBA00012513"/>
    </source>
</evidence>